<dbReference type="EMBL" id="KE721295">
    <property type="protein sequence ID" value="ERF70715.1"/>
    <property type="molecule type" value="Genomic_DNA"/>
</dbReference>
<dbReference type="InterPro" id="IPR011990">
    <property type="entry name" value="TPR-like_helical_dom_sf"/>
</dbReference>
<dbReference type="PROSITE" id="PS00028">
    <property type="entry name" value="ZINC_FINGER_C2H2_1"/>
    <property type="match status" value="2"/>
</dbReference>
<gene>
    <name evidence="9" type="ORF">EPUS_09400</name>
</gene>
<feature type="domain" description="C2H2-type" evidence="7">
    <location>
        <begin position="227"/>
        <end position="247"/>
    </location>
</feature>
<sequence>MECQHCGKSFSEVYVVTAGILVHYLGSKTNLAPNTRSAFEAHTSWHTERQAQLQRRPRKYTIHERPPWGSITSHSNRSGPCAPESATTTEFPSSPSKGQNIAKVSVVFSEHSIPDFDFNFDTISPLPPTSSHSLPVIKTLADVVARFPAFDIEKTGDISHTTRDYKCADCEAIFSTQKDCDLHTQSRFCPGSAALAFALYRDVRQPGGYRIDRKYLPFNGQYSSIKCQKCHLSFSNRVQKKVHELSHPLPQIECLHCERLLSTTTELESHYQWHDDMEHRHHRNRCRRKLPGLKLQSKALYRGQSRAGVADFGGKSVFLADEDLSVIPENPVEDGRGQDSSEPDRELVAISFISPEDLERIHAPNGVFREVEPFYLHPQKETRTVYVADALDALEGKSPSQTSSRCTTSSTRKGDQPCNFLKPGEQLERTAPQPNGLKKKPSIRKLFRRTKSEPQLESNMKQRSSFRHTFRRDSAVKEALVVDGHLMLSAVLQKVSTAANKGDLKTVRKECDRLMAMTPPAGSDADSSIIPVQAFAFPEGTLIQDTAGNARYISAETVNEITSALRHTPVTSWAKTKVSVLSTRAFLSSQDGDYGDAFWCYRQVLNLLREHPMLFPDVIWHAAIFSNLAHLSARLNRPDDEERYYLKALAISYNRYGRKDLNNINFLTALAAAYEENDQMPQAAEVYKRSLFARMEISGPGENDTFMAMQELAAVYSKMGSLTVAQLLYEKCLGGFETQLGLDHKVTLLIVDRLCNIYVQQKAHDEALALYGRAFPYLRNVCEPDDELPRNWLCEYMQHTQNYDFPPDVSALLQSYRTHPTQKNLWVLQSLARIYMLAGLLPDASDLFDFVYNARRKLQGEYNTTGLDALHGYCLALECMDSIDAAHNAYTNLVQLALRSPDAKDGRTRALNVRARLGALQERKKVLAGEKEAWGLKSTGPCGTCKYQTNLLCQKCQISRFCSEACRDLSSRSHDLACHPSVTLCQSKSVTVIPNVPHRIEKQVINHLSNQNIHRGMKAKIFRVSNSFTFNYDPRNFTTFRLKFNSLVDTFVSFNHDADIRFAILNPSPPKPSTFLPLESAKHHIRTTTTSSFLRTPIHGLNGSEPPSSRTSWETDTTNQDFQWATPAETETLLLPKGKDVYLVVTPGEKLFGEMVRKRRQVRRGDSAELEHLSVPDEALMRYCQGLVLKGQERRRFCYLVEVES</sequence>
<dbReference type="InterPro" id="IPR002893">
    <property type="entry name" value="Znf_MYND"/>
</dbReference>
<dbReference type="HOGENOM" id="CLU_012796_0_0_1"/>
<dbReference type="InterPro" id="IPR019734">
    <property type="entry name" value="TPR_rpt"/>
</dbReference>
<reference evidence="10" key="1">
    <citation type="journal article" date="2014" name="BMC Genomics">
        <title>Genome characteristics reveal the impact of lichenization on lichen-forming fungus Endocarpon pusillum Hedwig (Verrucariales, Ascomycota).</title>
        <authorList>
            <person name="Wang Y.-Y."/>
            <person name="Liu B."/>
            <person name="Zhang X.-Y."/>
            <person name="Zhou Q.-M."/>
            <person name="Zhang T."/>
            <person name="Li H."/>
            <person name="Yu Y.-F."/>
            <person name="Zhang X.-L."/>
            <person name="Hao X.-Y."/>
            <person name="Wang M."/>
            <person name="Wang L."/>
            <person name="Wei J.-C."/>
        </authorList>
    </citation>
    <scope>NUCLEOTIDE SEQUENCE [LARGE SCALE GENOMIC DNA]</scope>
    <source>
        <strain evidence="10">Z07020 / HMAS-L-300199</strain>
    </source>
</reference>
<feature type="domain" description="MYND-type" evidence="8">
    <location>
        <begin position="942"/>
        <end position="978"/>
    </location>
</feature>
<dbReference type="AlphaFoldDB" id="U1HKG2"/>
<keyword evidence="2" id="KW-0677">Repeat</keyword>
<keyword evidence="1" id="KW-0479">Metal-binding</keyword>
<evidence type="ECO:0000256" key="3">
    <source>
        <dbReference type="ARBA" id="ARBA00022771"/>
    </source>
</evidence>
<dbReference type="PANTHER" id="PTHR45641:SF19">
    <property type="entry name" value="NEPHROCYSTIN-3"/>
    <property type="match status" value="1"/>
</dbReference>
<dbReference type="GeneID" id="19244217"/>
<feature type="compositionally biased region" description="Polar residues" evidence="6">
    <location>
        <begin position="1105"/>
        <end position="1115"/>
    </location>
</feature>
<dbReference type="SMART" id="SM00028">
    <property type="entry name" value="TPR"/>
    <property type="match status" value="4"/>
</dbReference>
<organism evidence="9 10">
    <name type="scientific">Endocarpon pusillum (strain Z07020 / HMAS-L-300199)</name>
    <name type="common">Lichen-forming fungus</name>
    <dbReference type="NCBI Taxonomy" id="1263415"/>
    <lineage>
        <taxon>Eukaryota</taxon>
        <taxon>Fungi</taxon>
        <taxon>Dikarya</taxon>
        <taxon>Ascomycota</taxon>
        <taxon>Pezizomycotina</taxon>
        <taxon>Eurotiomycetes</taxon>
        <taxon>Chaetothyriomycetidae</taxon>
        <taxon>Verrucariales</taxon>
        <taxon>Verrucariaceae</taxon>
        <taxon>Endocarpon</taxon>
    </lineage>
</organism>
<feature type="compositionally biased region" description="Low complexity" evidence="6">
    <location>
        <begin position="398"/>
        <end position="411"/>
    </location>
</feature>
<dbReference type="GO" id="GO:0008270">
    <property type="term" value="F:zinc ion binding"/>
    <property type="evidence" value="ECO:0007669"/>
    <property type="project" value="UniProtKB-KW"/>
</dbReference>
<name>U1HKG2_ENDPU</name>
<dbReference type="SUPFAM" id="SSF144232">
    <property type="entry name" value="HIT/MYND zinc finger-like"/>
    <property type="match status" value="1"/>
</dbReference>
<evidence type="ECO:0000256" key="4">
    <source>
        <dbReference type="ARBA" id="ARBA00022803"/>
    </source>
</evidence>
<dbReference type="InterPro" id="IPR013087">
    <property type="entry name" value="Znf_C2H2_type"/>
</dbReference>
<evidence type="ECO:0000259" key="7">
    <source>
        <dbReference type="PROSITE" id="PS00028"/>
    </source>
</evidence>
<dbReference type="RefSeq" id="XP_007803639.1">
    <property type="nucleotide sequence ID" value="XM_007805448.1"/>
</dbReference>
<feature type="region of interest" description="Disordered" evidence="6">
    <location>
        <begin position="1095"/>
        <end position="1115"/>
    </location>
</feature>
<proteinExistence type="predicted"/>
<dbReference type="PROSITE" id="PS01360">
    <property type="entry name" value="ZF_MYND_1"/>
    <property type="match status" value="1"/>
</dbReference>
<evidence type="ECO:0000256" key="5">
    <source>
        <dbReference type="ARBA" id="ARBA00022833"/>
    </source>
</evidence>
<dbReference type="eggNOG" id="ENOG502S5JJ">
    <property type="taxonomic scope" value="Eukaryota"/>
</dbReference>
<keyword evidence="3" id="KW-0863">Zinc-finger</keyword>
<dbReference type="PANTHER" id="PTHR45641">
    <property type="entry name" value="TETRATRICOPEPTIDE REPEAT PROTEIN (AFU_ORTHOLOGUE AFUA_6G03870)"/>
    <property type="match status" value="1"/>
</dbReference>
<evidence type="ECO:0000313" key="9">
    <source>
        <dbReference type="EMBL" id="ERF70715.1"/>
    </source>
</evidence>
<evidence type="ECO:0000313" key="10">
    <source>
        <dbReference type="Proteomes" id="UP000019373"/>
    </source>
</evidence>
<evidence type="ECO:0000256" key="1">
    <source>
        <dbReference type="ARBA" id="ARBA00022723"/>
    </source>
</evidence>
<protein>
    <submittedName>
        <fullName evidence="9">Uncharacterized protein</fullName>
    </submittedName>
</protein>
<feature type="region of interest" description="Disordered" evidence="6">
    <location>
        <begin position="396"/>
        <end position="417"/>
    </location>
</feature>
<feature type="region of interest" description="Disordered" evidence="6">
    <location>
        <begin position="64"/>
        <end position="97"/>
    </location>
</feature>
<dbReference type="Proteomes" id="UP000019373">
    <property type="component" value="Unassembled WGS sequence"/>
</dbReference>
<keyword evidence="4" id="KW-0802">TPR repeat</keyword>
<keyword evidence="10" id="KW-1185">Reference proteome</keyword>
<dbReference type="OrthoDB" id="5086500at2759"/>
<dbReference type="SUPFAM" id="SSF48452">
    <property type="entry name" value="TPR-like"/>
    <property type="match status" value="2"/>
</dbReference>
<dbReference type="Gene3D" id="1.25.40.10">
    <property type="entry name" value="Tetratricopeptide repeat domain"/>
    <property type="match status" value="1"/>
</dbReference>
<evidence type="ECO:0000256" key="2">
    <source>
        <dbReference type="ARBA" id="ARBA00022737"/>
    </source>
</evidence>
<dbReference type="OMA" id="SEACYLE"/>
<feature type="domain" description="C2H2-type" evidence="7">
    <location>
        <begin position="254"/>
        <end position="274"/>
    </location>
</feature>
<accession>U1HKG2</accession>
<evidence type="ECO:0000256" key="6">
    <source>
        <dbReference type="SAM" id="MobiDB-lite"/>
    </source>
</evidence>
<evidence type="ECO:0000259" key="8">
    <source>
        <dbReference type="PROSITE" id="PS01360"/>
    </source>
</evidence>
<keyword evidence="5" id="KW-0862">Zinc</keyword>
<dbReference type="SMART" id="SM00355">
    <property type="entry name" value="ZnF_C2H2"/>
    <property type="match status" value="4"/>
</dbReference>
<feature type="compositionally biased region" description="Polar residues" evidence="6">
    <location>
        <begin position="85"/>
        <end position="97"/>
    </location>
</feature>